<feature type="domain" description="Glycosyltransferase 2-like" evidence="1">
    <location>
        <begin position="7"/>
        <end position="161"/>
    </location>
</feature>
<keyword evidence="2" id="KW-0808">Transferase</keyword>
<organism evidence="2 3">
    <name type="scientific">Chloroflexus islandicus</name>
    <dbReference type="NCBI Taxonomy" id="1707952"/>
    <lineage>
        <taxon>Bacteria</taxon>
        <taxon>Bacillati</taxon>
        <taxon>Chloroflexota</taxon>
        <taxon>Chloroflexia</taxon>
        <taxon>Chloroflexales</taxon>
        <taxon>Chloroflexineae</taxon>
        <taxon>Chloroflexaceae</taxon>
        <taxon>Chloroflexus</taxon>
    </lineage>
</organism>
<dbReference type="InterPro" id="IPR001173">
    <property type="entry name" value="Glyco_trans_2-like"/>
</dbReference>
<keyword evidence="3" id="KW-1185">Reference proteome</keyword>
<dbReference type="CDD" id="cd06433">
    <property type="entry name" value="GT_2_WfgS_like"/>
    <property type="match status" value="1"/>
</dbReference>
<dbReference type="STRING" id="1707952.A6A03_04935"/>
<dbReference type="Proteomes" id="UP000078287">
    <property type="component" value="Unassembled WGS sequence"/>
</dbReference>
<dbReference type="PANTHER" id="PTHR22916:SF3">
    <property type="entry name" value="UDP-GLCNAC:BETAGAL BETA-1,3-N-ACETYLGLUCOSAMINYLTRANSFERASE-LIKE PROTEIN 1"/>
    <property type="match status" value="1"/>
</dbReference>
<proteinExistence type="predicted"/>
<evidence type="ECO:0000313" key="2">
    <source>
        <dbReference type="EMBL" id="OAN38293.1"/>
    </source>
</evidence>
<dbReference type="GO" id="GO:0016758">
    <property type="term" value="F:hexosyltransferase activity"/>
    <property type="evidence" value="ECO:0007669"/>
    <property type="project" value="UniProtKB-ARBA"/>
</dbReference>
<dbReference type="InterPro" id="IPR029044">
    <property type="entry name" value="Nucleotide-diphossugar_trans"/>
</dbReference>
<accession>A0A178LVK6</accession>
<protein>
    <submittedName>
        <fullName evidence="2">Glycosyl transferase</fullName>
    </submittedName>
</protein>
<dbReference type="PANTHER" id="PTHR22916">
    <property type="entry name" value="GLYCOSYLTRANSFERASE"/>
    <property type="match status" value="1"/>
</dbReference>
<sequence length="270" mass="30319">MNQPLFSIITVTLNCAADAEQTARSVLAQDFADVEYLVKDGGSTDGTPERLRALGVRVIVSPDTGIYDAMNQGIAHAQGRYICFLNAGDQFAGADVLSAVATALAQRGEPDFLYGDVRSFVDHPHLGTGRAGKGRLIRYPDRLNRFWLYRKMICHQVWFVRRAIYAAQPFATDYRILADYAYLLDMILRQRVRYVHLAKEVAIFDGGGVSTKSSPRRDAERARALATVYSPQELRLYEAIFGGMRWLNRTLIYPVMPLLPERLRARLSGL</sequence>
<comment type="caution">
    <text evidence="2">The sequence shown here is derived from an EMBL/GenBank/DDBJ whole genome shotgun (WGS) entry which is preliminary data.</text>
</comment>
<dbReference type="EMBL" id="LWQS01000103">
    <property type="protein sequence ID" value="OAN38293.1"/>
    <property type="molecule type" value="Genomic_DNA"/>
</dbReference>
<dbReference type="SUPFAM" id="SSF53448">
    <property type="entry name" value="Nucleotide-diphospho-sugar transferases"/>
    <property type="match status" value="1"/>
</dbReference>
<dbReference type="AlphaFoldDB" id="A0A178LVK6"/>
<gene>
    <name evidence="2" type="ORF">A6A03_04935</name>
</gene>
<evidence type="ECO:0000313" key="3">
    <source>
        <dbReference type="Proteomes" id="UP000078287"/>
    </source>
</evidence>
<reference evidence="2 3" key="1">
    <citation type="submission" date="2016-04" db="EMBL/GenBank/DDBJ databases">
        <title>Chloroflexus islandicus sp. nov., a thermophilic filamentous anoxygenic phototrophic bacterium from geyser Strokkur (Iceland).</title>
        <authorList>
            <person name="Gaisin V.A."/>
            <person name="Kalashnikov A.M."/>
            <person name="Sukhacheva M.V."/>
            <person name="Grouzdev D.S."/>
            <person name="Ivanov T.M."/>
            <person name="Kuznetsov B."/>
            <person name="Gorlenko V.M."/>
        </authorList>
    </citation>
    <scope>NUCLEOTIDE SEQUENCE [LARGE SCALE GENOMIC DNA]</scope>
    <source>
        <strain evidence="3">isl-2</strain>
    </source>
</reference>
<name>A0A178LVK6_9CHLR</name>
<dbReference type="Pfam" id="PF00535">
    <property type="entry name" value="Glycos_transf_2"/>
    <property type="match status" value="1"/>
</dbReference>
<dbReference type="RefSeq" id="WP_066791306.1">
    <property type="nucleotide sequence ID" value="NZ_LWQS01000103.1"/>
</dbReference>
<dbReference type="Gene3D" id="3.90.550.10">
    <property type="entry name" value="Spore Coat Polysaccharide Biosynthesis Protein SpsA, Chain A"/>
    <property type="match status" value="1"/>
</dbReference>
<dbReference type="OrthoDB" id="9810303at2"/>
<evidence type="ECO:0000259" key="1">
    <source>
        <dbReference type="Pfam" id="PF00535"/>
    </source>
</evidence>